<evidence type="ECO:0000313" key="1">
    <source>
        <dbReference type="EMBL" id="OGF80993.1"/>
    </source>
</evidence>
<sequence>MVRQTPGTIIEYSIFACYINLQKLRFFVNNKKNADLSLTELSELEYIKSRFRDMLEKFMLQSAELIEAKDKLRRYKFVVDSLVEDRNHNKCHMRQRWVCEQICEIEGVPLQVPQDIPPEEMYYGCAVYIPEQYKNLTPTQKEMAKEFKAVAEKYLGLTPQQDF</sequence>
<dbReference type="EMBL" id="MFID01000020">
    <property type="protein sequence ID" value="OGF80993.1"/>
    <property type="molecule type" value="Genomic_DNA"/>
</dbReference>
<gene>
    <name evidence="1" type="ORF">A2930_00025</name>
</gene>
<organism evidence="1 2">
    <name type="scientific">Candidatus Giovannonibacteria bacterium RIFCSPLOWO2_01_FULL_45_34</name>
    <dbReference type="NCBI Taxonomy" id="1798351"/>
    <lineage>
        <taxon>Bacteria</taxon>
        <taxon>Candidatus Giovannoniibacteriota</taxon>
    </lineage>
</organism>
<comment type="caution">
    <text evidence="1">The sequence shown here is derived from an EMBL/GenBank/DDBJ whole genome shotgun (WGS) entry which is preliminary data.</text>
</comment>
<dbReference type="Proteomes" id="UP000178114">
    <property type="component" value="Unassembled WGS sequence"/>
</dbReference>
<reference evidence="1 2" key="1">
    <citation type="journal article" date="2016" name="Nat. Commun.">
        <title>Thousands of microbial genomes shed light on interconnected biogeochemical processes in an aquifer system.</title>
        <authorList>
            <person name="Anantharaman K."/>
            <person name="Brown C.T."/>
            <person name="Hug L.A."/>
            <person name="Sharon I."/>
            <person name="Castelle C.J."/>
            <person name="Probst A.J."/>
            <person name="Thomas B.C."/>
            <person name="Singh A."/>
            <person name="Wilkins M.J."/>
            <person name="Karaoz U."/>
            <person name="Brodie E.L."/>
            <person name="Williams K.H."/>
            <person name="Hubbard S.S."/>
            <person name="Banfield J.F."/>
        </authorList>
    </citation>
    <scope>NUCLEOTIDE SEQUENCE [LARGE SCALE GENOMIC DNA]</scope>
</reference>
<dbReference type="AlphaFoldDB" id="A0A1F5WZG4"/>
<name>A0A1F5WZG4_9BACT</name>
<proteinExistence type="predicted"/>
<accession>A0A1F5WZG4</accession>
<dbReference type="STRING" id="1798351.A2930_00025"/>
<protein>
    <submittedName>
        <fullName evidence="1">Uncharacterized protein</fullName>
    </submittedName>
</protein>
<evidence type="ECO:0000313" key="2">
    <source>
        <dbReference type="Proteomes" id="UP000178114"/>
    </source>
</evidence>